<dbReference type="KEGG" id="lko:ABN16_01490"/>
<feature type="transmembrane region" description="Helical" evidence="1">
    <location>
        <begin position="35"/>
        <end position="68"/>
    </location>
</feature>
<protein>
    <recommendedName>
        <fullName evidence="2">LiaF transmembrane domain-containing protein</fullName>
    </recommendedName>
</protein>
<gene>
    <name evidence="3" type="ORF">ABN16_01490</name>
</gene>
<name>A0AAC9EQV7_9LACO</name>
<keyword evidence="4" id="KW-1185">Reference proteome</keyword>
<feature type="transmembrane region" description="Helical" evidence="1">
    <location>
        <begin position="6"/>
        <end position="28"/>
    </location>
</feature>
<dbReference type="InterPro" id="IPR054331">
    <property type="entry name" value="LiaF_TM"/>
</dbReference>
<proteinExistence type="predicted"/>
<keyword evidence="1" id="KW-1133">Transmembrane helix</keyword>
<reference evidence="3 4" key="1">
    <citation type="submission" date="2015-07" db="EMBL/GenBank/DDBJ databases">
        <title>Lactobacillus korensis/26-25/ whole genome sequencing.</title>
        <authorList>
            <person name="Kim M.K."/>
            <person name="Im W.-T."/>
            <person name="Srinivasan S."/>
            <person name="Lee J.-J."/>
        </authorList>
    </citation>
    <scope>NUCLEOTIDE SEQUENCE [LARGE SCALE GENOMIC DNA]</scope>
    <source>
        <strain evidence="3 4">26-25</strain>
    </source>
</reference>
<dbReference type="Pfam" id="PF22570">
    <property type="entry name" value="LiaF-TM"/>
    <property type="match status" value="1"/>
</dbReference>
<keyword evidence="1" id="KW-0812">Transmembrane</keyword>
<dbReference type="Proteomes" id="UP000036000">
    <property type="component" value="Chromosome"/>
</dbReference>
<evidence type="ECO:0000256" key="1">
    <source>
        <dbReference type="SAM" id="Phobius"/>
    </source>
</evidence>
<keyword evidence="1" id="KW-0472">Membrane</keyword>
<feature type="domain" description="LiaF transmembrane" evidence="2">
    <location>
        <begin position="6"/>
        <end position="102"/>
    </location>
</feature>
<dbReference type="RefSeq" id="WP_048732350.1">
    <property type="nucleotide sequence ID" value="NZ_CP012033.1"/>
</dbReference>
<sequence length="245" mass="27239">MHRNWFWGSFFVLGAGILITSQLGVLSYHIGFWALLVAMFLVAAFVESLIQVSVTGMIFSLAFLAIIFAKPLGIVALAPWTILGAALLLSIGLSMIIKPRWRWRRNMTFINGQHHGHGWNKNFHHGYDDIKNINESETIVDVNMSSSIRYLQSNDFKQAVVKVSMGNAKVYFDNVILNEAGATIVVDGSFGSIELYLPRTWNIKQNVNTSFGVVEEKGTQELNENGPVVAIQGDISFGNLSVIYI</sequence>
<organism evidence="3 4">
    <name type="scientific">Levilactobacillus koreensis</name>
    <dbReference type="NCBI Taxonomy" id="637971"/>
    <lineage>
        <taxon>Bacteria</taxon>
        <taxon>Bacillati</taxon>
        <taxon>Bacillota</taxon>
        <taxon>Bacilli</taxon>
        <taxon>Lactobacillales</taxon>
        <taxon>Lactobacillaceae</taxon>
        <taxon>Levilactobacillus</taxon>
    </lineage>
</organism>
<dbReference type="EMBL" id="CP012033">
    <property type="protein sequence ID" value="AKP63796.1"/>
    <property type="molecule type" value="Genomic_DNA"/>
</dbReference>
<evidence type="ECO:0000313" key="3">
    <source>
        <dbReference type="EMBL" id="AKP63796.1"/>
    </source>
</evidence>
<evidence type="ECO:0000259" key="2">
    <source>
        <dbReference type="Pfam" id="PF22570"/>
    </source>
</evidence>
<dbReference type="AlphaFoldDB" id="A0AAC9EQV7"/>
<evidence type="ECO:0000313" key="4">
    <source>
        <dbReference type="Proteomes" id="UP000036000"/>
    </source>
</evidence>
<accession>A0AAC9EQV7</accession>
<feature type="transmembrane region" description="Helical" evidence="1">
    <location>
        <begin position="74"/>
        <end position="97"/>
    </location>
</feature>